<dbReference type="AlphaFoldDB" id="A0AAW1S9N8"/>
<feature type="transmembrane region" description="Helical" evidence="8">
    <location>
        <begin position="116"/>
        <end position="133"/>
    </location>
</feature>
<gene>
    <name evidence="9" type="ORF">WJX74_005175</name>
</gene>
<feature type="transmembrane region" description="Helical" evidence="8">
    <location>
        <begin position="524"/>
        <end position="544"/>
    </location>
</feature>
<feature type="compositionally biased region" description="Low complexity" evidence="7">
    <location>
        <begin position="308"/>
        <end position="318"/>
    </location>
</feature>
<accession>A0AAW1S9N8</accession>
<evidence type="ECO:0000256" key="7">
    <source>
        <dbReference type="SAM" id="MobiDB-lite"/>
    </source>
</evidence>
<evidence type="ECO:0000256" key="5">
    <source>
        <dbReference type="ARBA" id="ARBA00022989"/>
    </source>
</evidence>
<feature type="transmembrane region" description="Helical" evidence="8">
    <location>
        <begin position="398"/>
        <end position="422"/>
    </location>
</feature>
<comment type="subcellular location">
    <subcellularLocation>
        <location evidence="1">Cell membrane</location>
        <topology evidence="1">Multi-pass membrane protein</topology>
    </subcellularLocation>
</comment>
<dbReference type="InterPro" id="IPR010290">
    <property type="entry name" value="TM_effector"/>
</dbReference>
<dbReference type="Gene3D" id="1.20.1250.20">
    <property type="entry name" value="MFS general substrate transporter like domains"/>
    <property type="match status" value="2"/>
</dbReference>
<evidence type="ECO:0000313" key="10">
    <source>
        <dbReference type="Proteomes" id="UP001438707"/>
    </source>
</evidence>
<evidence type="ECO:0000256" key="6">
    <source>
        <dbReference type="ARBA" id="ARBA00023136"/>
    </source>
</evidence>
<keyword evidence="5 8" id="KW-1133">Transmembrane helix</keyword>
<sequence length="578" mass="62412">MGEPESADEKPSVGAYWSLIKNNHLWRILWIGEIINSTGGWFNYVATLQVIENLAGGSATGVSAYIIVRVMPFLIFFMPAGVVADRYERVTVLMWACVLDAVFVAMLPIVQRPQEVWLLYVLAFMQFTMSAFYEPAKRALTPLLVAPEDLHLATTLDSFAWSLMGAVGASLGGWFASRFGTAACFGLDACSYLAAALCAVQLKGKVPKYQGDPSTDDMRQDPSQALTVAPPPTKPALPDLESSMWDTGDTDGSRRLSISAAAPVPDAHGHRDSSMMHASSREEQLLQHAAESGQVLEGQEASQDGPQSRAASAKSRASAAASLAEPPAMGCLALVAHSLKDEIQALRDGCSYLSHGSNRDVIWLVMIKASGALVWMAADVLNVKFSEMQSMQLLGDQPFTLGLIFASVGFGCFLGPIVFNYFTPPRTHFLLRGVVGAYGLLFVGYLLMVLAPDIFLVLLSTAVRSCGSAVVWVYSTLLLQIRVPNHMLGRMMAVEMASFTIADSASGLFAGVAFDGFDFTVRGFSVVMVCLAAAVTGVWSLYAWRAWQRHQRVQAGGTYELAVTSDEGQHLLQETTSS</sequence>
<feature type="region of interest" description="Disordered" evidence="7">
    <location>
        <begin position="210"/>
        <end position="318"/>
    </location>
</feature>
<feature type="transmembrane region" description="Helical" evidence="8">
    <location>
        <begin position="90"/>
        <end position="110"/>
    </location>
</feature>
<dbReference type="InterPro" id="IPR036259">
    <property type="entry name" value="MFS_trans_sf"/>
</dbReference>
<evidence type="ECO:0000256" key="4">
    <source>
        <dbReference type="ARBA" id="ARBA00022692"/>
    </source>
</evidence>
<keyword evidence="3" id="KW-1003">Cell membrane</keyword>
<dbReference type="PANTHER" id="PTHR43266">
    <property type="entry name" value="MACROLIDE-EFFLUX PROTEIN"/>
    <property type="match status" value="1"/>
</dbReference>
<dbReference type="Proteomes" id="UP001438707">
    <property type="component" value="Unassembled WGS sequence"/>
</dbReference>
<keyword evidence="2" id="KW-0813">Transport</keyword>
<evidence type="ECO:0000256" key="2">
    <source>
        <dbReference type="ARBA" id="ARBA00022448"/>
    </source>
</evidence>
<protein>
    <recommendedName>
        <fullName evidence="11">MFS transporter</fullName>
    </recommendedName>
</protein>
<keyword evidence="4 8" id="KW-0812">Transmembrane</keyword>
<feature type="compositionally biased region" description="Basic and acidic residues" evidence="7">
    <location>
        <begin position="267"/>
        <end position="285"/>
    </location>
</feature>
<evidence type="ECO:0000256" key="3">
    <source>
        <dbReference type="ARBA" id="ARBA00022475"/>
    </source>
</evidence>
<evidence type="ECO:0000313" key="9">
    <source>
        <dbReference type="EMBL" id="KAK9842978.1"/>
    </source>
</evidence>
<dbReference type="Pfam" id="PF05977">
    <property type="entry name" value="MFS_3"/>
    <property type="match status" value="1"/>
</dbReference>
<evidence type="ECO:0008006" key="11">
    <source>
        <dbReference type="Google" id="ProtNLM"/>
    </source>
</evidence>
<proteinExistence type="predicted"/>
<feature type="transmembrane region" description="Helical" evidence="8">
    <location>
        <begin position="361"/>
        <end position="378"/>
    </location>
</feature>
<dbReference type="SUPFAM" id="SSF103473">
    <property type="entry name" value="MFS general substrate transporter"/>
    <property type="match status" value="1"/>
</dbReference>
<feature type="transmembrane region" description="Helical" evidence="8">
    <location>
        <begin position="454"/>
        <end position="479"/>
    </location>
</feature>
<keyword evidence="10" id="KW-1185">Reference proteome</keyword>
<dbReference type="EMBL" id="JALJOS010000002">
    <property type="protein sequence ID" value="KAK9842978.1"/>
    <property type="molecule type" value="Genomic_DNA"/>
</dbReference>
<feature type="transmembrane region" description="Helical" evidence="8">
    <location>
        <begin position="429"/>
        <end position="448"/>
    </location>
</feature>
<feature type="transmembrane region" description="Helical" evidence="8">
    <location>
        <begin position="62"/>
        <end position="83"/>
    </location>
</feature>
<feature type="transmembrane region" description="Helical" evidence="8">
    <location>
        <begin position="491"/>
        <end position="512"/>
    </location>
</feature>
<evidence type="ECO:0000256" key="8">
    <source>
        <dbReference type="SAM" id="Phobius"/>
    </source>
</evidence>
<organism evidence="9 10">
    <name type="scientific">Apatococcus lobatus</name>
    <dbReference type="NCBI Taxonomy" id="904363"/>
    <lineage>
        <taxon>Eukaryota</taxon>
        <taxon>Viridiplantae</taxon>
        <taxon>Chlorophyta</taxon>
        <taxon>core chlorophytes</taxon>
        <taxon>Trebouxiophyceae</taxon>
        <taxon>Chlorellales</taxon>
        <taxon>Chlorellaceae</taxon>
        <taxon>Apatococcus</taxon>
    </lineage>
</organism>
<evidence type="ECO:0000256" key="1">
    <source>
        <dbReference type="ARBA" id="ARBA00004651"/>
    </source>
</evidence>
<comment type="caution">
    <text evidence="9">The sequence shown here is derived from an EMBL/GenBank/DDBJ whole genome shotgun (WGS) entry which is preliminary data.</text>
</comment>
<dbReference type="PANTHER" id="PTHR43266:SF2">
    <property type="entry name" value="MAJOR FACILITATOR SUPERFAMILY (MFS) PROFILE DOMAIN-CONTAINING PROTEIN"/>
    <property type="match status" value="1"/>
</dbReference>
<dbReference type="CDD" id="cd06173">
    <property type="entry name" value="MFS_MefA_like"/>
    <property type="match status" value="1"/>
</dbReference>
<dbReference type="GO" id="GO:0005886">
    <property type="term" value="C:plasma membrane"/>
    <property type="evidence" value="ECO:0007669"/>
    <property type="project" value="UniProtKB-SubCell"/>
</dbReference>
<reference evidence="9 10" key="1">
    <citation type="journal article" date="2024" name="Nat. Commun.">
        <title>Phylogenomics reveals the evolutionary origins of lichenization in chlorophyte algae.</title>
        <authorList>
            <person name="Puginier C."/>
            <person name="Libourel C."/>
            <person name="Otte J."/>
            <person name="Skaloud P."/>
            <person name="Haon M."/>
            <person name="Grisel S."/>
            <person name="Petersen M."/>
            <person name="Berrin J.G."/>
            <person name="Delaux P.M."/>
            <person name="Dal Grande F."/>
            <person name="Keller J."/>
        </authorList>
    </citation>
    <scope>NUCLEOTIDE SEQUENCE [LARGE SCALE GENOMIC DNA]</scope>
    <source>
        <strain evidence="9 10">SAG 2145</strain>
    </source>
</reference>
<keyword evidence="6 8" id="KW-0472">Membrane</keyword>
<name>A0AAW1S9N8_9CHLO</name>